<dbReference type="Proteomes" id="UP000823388">
    <property type="component" value="Chromosome 2N"/>
</dbReference>
<keyword evidence="2" id="KW-0611">Plant defense</keyword>
<dbReference type="Pfam" id="PF23598">
    <property type="entry name" value="LRR_14"/>
    <property type="match status" value="1"/>
</dbReference>
<keyword evidence="1" id="KW-0677">Repeat</keyword>
<dbReference type="AlphaFoldDB" id="A0A8T0VEC2"/>
<dbReference type="InterPro" id="IPR042197">
    <property type="entry name" value="Apaf_helical"/>
</dbReference>
<dbReference type="Gene3D" id="3.40.50.300">
    <property type="entry name" value="P-loop containing nucleotide triphosphate hydrolases"/>
    <property type="match status" value="1"/>
</dbReference>
<dbReference type="PANTHER" id="PTHR23155">
    <property type="entry name" value="DISEASE RESISTANCE PROTEIN RP"/>
    <property type="match status" value="1"/>
</dbReference>
<gene>
    <name evidence="5" type="ORF">PVAP13_2NG105000</name>
</gene>
<dbReference type="Gene3D" id="1.10.8.430">
    <property type="entry name" value="Helical domain of apoptotic protease-activating factors"/>
    <property type="match status" value="1"/>
</dbReference>
<dbReference type="PRINTS" id="PR00364">
    <property type="entry name" value="DISEASERSIST"/>
</dbReference>
<dbReference type="GO" id="GO:0043531">
    <property type="term" value="F:ADP binding"/>
    <property type="evidence" value="ECO:0007669"/>
    <property type="project" value="InterPro"/>
</dbReference>
<dbReference type="Gene3D" id="3.80.10.10">
    <property type="entry name" value="Ribonuclease Inhibitor"/>
    <property type="match status" value="1"/>
</dbReference>
<dbReference type="InterPro" id="IPR002182">
    <property type="entry name" value="NB-ARC"/>
</dbReference>
<feature type="domain" description="Disease resistance R13L4/SHOC-2-like LRR" evidence="4">
    <location>
        <begin position="436"/>
        <end position="834"/>
    </location>
</feature>
<dbReference type="InterPro" id="IPR027417">
    <property type="entry name" value="P-loop_NTPase"/>
</dbReference>
<reference evidence="5" key="1">
    <citation type="submission" date="2020-05" db="EMBL/GenBank/DDBJ databases">
        <title>WGS assembly of Panicum virgatum.</title>
        <authorList>
            <person name="Lovell J.T."/>
            <person name="Jenkins J."/>
            <person name="Shu S."/>
            <person name="Juenger T.E."/>
            <person name="Schmutz J."/>
        </authorList>
    </citation>
    <scope>NUCLEOTIDE SEQUENCE</scope>
    <source>
        <strain evidence="5">AP13</strain>
    </source>
</reference>
<evidence type="ECO:0000313" key="5">
    <source>
        <dbReference type="EMBL" id="KAG2632717.1"/>
    </source>
</evidence>
<comment type="caution">
    <text evidence="5">The sequence shown here is derived from an EMBL/GenBank/DDBJ whole genome shotgun (WGS) entry which is preliminary data.</text>
</comment>
<keyword evidence="6" id="KW-1185">Reference proteome</keyword>
<accession>A0A8T0VEC2</accession>
<dbReference type="GO" id="GO:0098542">
    <property type="term" value="P:defense response to other organism"/>
    <property type="evidence" value="ECO:0007669"/>
    <property type="project" value="TreeGrafter"/>
</dbReference>
<name>A0A8T0VEC2_PANVG</name>
<organism evidence="5 6">
    <name type="scientific">Panicum virgatum</name>
    <name type="common">Blackwell switchgrass</name>
    <dbReference type="NCBI Taxonomy" id="38727"/>
    <lineage>
        <taxon>Eukaryota</taxon>
        <taxon>Viridiplantae</taxon>
        <taxon>Streptophyta</taxon>
        <taxon>Embryophyta</taxon>
        <taxon>Tracheophyta</taxon>
        <taxon>Spermatophyta</taxon>
        <taxon>Magnoliopsida</taxon>
        <taxon>Liliopsida</taxon>
        <taxon>Poales</taxon>
        <taxon>Poaceae</taxon>
        <taxon>PACMAD clade</taxon>
        <taxon>Panicoideae</taxon>
        <taxon>Panicodae</taxon>
        <taxon>Paniceae</taxon>
        <taxon>Panicinae</taxon>
        <taxon>Panicum</taxon>
        <taxon>Panicum sect. Hiantes</taxon>
    </lineage>
</organism>
<dbReference type="EMBL" id="CM029040">
    <property type="protein sequence ID" value="KAG2632717.1"/>
    <property type="molecule type" value="Genomic_DNA"/>
</dbReference>
<dbReference type="FunFam" id="3.40.50.300:FF:001091">
    <property type="entry name" value="Probable disease resistance protein At1g61300"/>
    <property type="match status" value="1"/>
</dbReference>
<dbReference type="InterPro" id="IPR044974">
    <property type="entry name" value="Disease_R_plants"/>
</dbReference>
<dbReference type="PANTHER" id="PTHR23155:SF1201">
    <property type="entry name" value="OS02G0301800 PROTEIN"/>
    <property type="match status" value="1"/>
</dbReference>
<evidence type="ECO:0000256" key="1">
    <source>
        <dbReference type="ARBA" id="ARBA00022737"/>
    </source>
</evidence>
<dbReference type="InterPro" id="IPR032675">
    <property type="entry name" value="LRR_dom_sf"/>
</dbReference>
<feature type="domain" description="NB-ARC" evidence="3">
    <location>
        <begin position="120"/>
        <end position="288"/>
    </location>
</feature>
<evidence type="ECO:0000259" key="3">
    <source>
        <dbReference type="Pfam" id="PF00931"/>
    </source>
</evidence>
<evidence type="ECO:0000313" key="6">
    <source>
        <dbReference type="Proteomes" id="UP000823388"/>
    </source>
</evidence>
<dbReference type="SUPFAM" id="SSF52540">
    <property type="entry name" value="P-loop containing nucleoside triphosphate hydrolases"/>
    <property type="match status" value="1"/>
</dbReference>
<proteinExistence type="predicted"/>
<dbReference type="InterPro" id="IPR055414">
    <property type="entry name" value="LRR_R13L4/SHOC2-like"/>
</dbReference>
<dbReference type="Gene3D" id="1.20.5.4130">
    <property type="match status" value="1"/>
</dbReference>
<dbReference type="SUPFAM" id="SSF52047">
    <property type="entry name" value="RNI-like"/>
    <property type="match status" value="1"/>
</dbReference>
<evidence type="ECO:0008006" key="7">
    <source>
        <dbReference type="Google" id="ProtNLM"/>
    </source>
</evidence>
<evidence type="ECO:0000256" key="2">
    <source>
        <dbReference type="ARBA" id="ARBA00022821"/>
    </source>
</evidence>
<dbReference type="Pfam" id="PF00931">
    <property type="entry name" value="NB-ARC"/>
    <property type="match status" value="1"/>
</dbReference>
<protein>
    <recommendedName>
        <fullName evidence="7">AAA+ ATPase domain-containing protein</fullName>
    </recommendedName>
</protein>
<evidence type="ECO:0000259" key="4">
    <source>
        <dbReference type="Pfam" id="PF23598"/>
    </source>
</evidence>
<sequence>MDIATGAMNTVLPKLAELVVGEYKLQKARDVRELSYDIEDAVDTIMLQGTKHEPTMPFSLRGFIDRTINLFKMAVTNHQIHNVVEDIMEQVKMVNERRKRYKVDEVSNSPVVETIDPKNELPKRLLEQESLSRKQSNIIPIVGLGGLGKTTLANSLLQDFKAQFDCHFFVSVSFSPDIKKIFKNILVQLDENKYGHIDESWEIKLLIDKIIEFLKNRRCLCVIDDLWKELPCDTIKLALQDGNHGSKIIITTRNKAVAEHVGGGIYEIKPLSNDNSRELFYKRIFESADDCPPDLSKVTGKILKKCGGVPLAIITTASLLATKPRCSVEWEKVNNSIGSGSENSPHVDKMNTILSLSYNDLPFHLKTCLLYLNKYPEDQVIRKDVLVWSWIAEGFITRAGSSLQETGDVREIIRRLSLHNSSNTNASINERKELFKVRSLDVFGRADLMMPSLSRFHVLRVLQLANCSGLDNNHFKDICKLYLLKFLRLQGLKVTKLPESIGKLESLETLEIRSVDDESVIMLPLSFGKLGKLVWFHAERVELPEGVSLENMKSLRELVGIRPTLHAVTEIGKLGELKALEIAIKEEPESRTGNWKELLHTVELPDGVSLENMKSLQELTGICATLHAETCNSKELVHTCLQMCQSSLQVLVLKAPLISFSLDMSKLPPGLQTFMCNSYFRAFPRCIDPSLSCLTVMSIGLWRARVQPEHLDKLAELPSLRFLRITSPLPADEQEKLVIYSSPSIFPCLTDLRISCPLLFLEFQPGAMRKLQKLCLGFDARKTAEHFQTNDFDYGLENLPSVQHVVIELRGRDHPEAQDAIRRTINDHPNHPSLDFSYM</sequence>